<dbReference type="GO" id="GO:0004843">
    <property type="term" value="F:cysteine-type deubiquitinase activity"/>
    <property type="evidence" value="ECO:0007669"/>
    <property type="project" value="UniProtKB-EC"/>
</dbReference>
<keyword evidence="4" id="KW-0833">Ubl conjugation pathway</keyword>
<dbReference type="GO" id="GO:0061136">
    <property type="term" value="P:regulation of proteasomal protein catabolic process"/>
    <property type="evidence" value="ECO:0007669"/>
    <property type="project" value="TreeGrafter"/>
</dbReference>
<comment type="caution">
    <text evidence="10">The sequence shown here is derived from an EMBL/GenBank/DDBJ whole genome shotgun (WGS) entry which is preliminary data.</text>
</comment>
<feature type="compositionally biased region" description="Acidic residues" evidence="8">
    <location>
        <begin position="123"/>
        <end position="132"/>
    </location>
</feature>
<dbReference type="GO" id="GO:0043161">
    <property type="term" value="P:proteasome-mediated ubiquitin-dependent protein catabolic process"/>
    <property type="evidence" value="ECO:0007669"/>
    <property type="project" value="InterPro"/>
</dbReference>
<accession>A0A3M7PZQ8</accession>
<dbReference type="InterPro" id="IPR028889">
    <property type="entry name" value="USP"/>
</dbReference>
<dbReference type="STRING" id="10195.A0A3M7PZQ8"/>
<keyword evidence="3" id="KW-0645">Protease</keyword>
<feature type="compositionally biased region" description="Polar residues" evidence="8">
    <location>
        <begin position="104"/>
        <end position="119"/>
    </location>
</feature>
<protein>
    <recommendedName>
        <fullName evidence="2">ubiquitinyl hydrolase 1</fullName>
        <ecNumber evidence="2">3.4.19.12</ecNumber>
    </recommendedName>
</protein>
<organism evidence="10 11">
    <name type="scientific">Brachionus plicatilis</name>
    <name type="common">Marine rotifer</name>
    <name type="synonym">Brachionus muelleri</name>
    <dbReference type="NCBI Taxonomy" id="10195"/>
    <lineage>
        <taxon>Eukaryota</taxon>
        <taxon>Metazoa</taxon>
        <taxon>Spiralia</taxon>
        <taxon>Gnathifera</taxon>
        <taxon>Rotifera</taxon>
        <taxon>Eurotatoria</taxon>
        <taxon>Monogononta</taxon>
        <taxon>Pseudotrocha</taxon>
        <taxon>Ploima</taxon>
        <taxon>Brachionidae</taxon>
        <taxon>Brachionus</taxon>
    </lineage>
</organism>
<gene>
    <name evidence="10" type="ORF">BpHYR1_036487</name>
</gene>
<reference evidence="10 11" key="1">
    <citation type="journal article" date="2018" name="Sci. Rep.">
        <title>Genomic signatures of local adaptation to the degree of environmental predictability in rotifers.</title>
        <authorList>
            <person name="Franch-Gras L."/>
            <person name="Hahn C."/>
            <person name="Garcia-Roger E.M."/>
            <person name="Carmona M.J."/>
            <person name="Serra M."/>
            <person name="Gomez A."/>
        </authorList>
    </citation>
    <scope>NUCLEOTIDE SEQUENCE [LARGE SCALE GENOMIC DNA]</scope>
    <source>
        <strain evidence="10">HYR1</strain>
    </source>
</reference>
<sequence length="493" mass="57025">MTLDTSTSANKSSPQSINVIKKSRNEVIKTIQEIAKVDEATINQAIEACQDNEGRYSMDTVLNILMDEKYSFEQKNRDNKSDGAKFSRQYGVSPTSNDEKFSSKKNYQSNTINDSSFGPGNNLEEEDDEDYEQIANSDSRGHQKLKCLESELIREDGRPCGLRNVGNTCWFNSIIQSLFHLPGFREIILSFRLSESEIVKLDDREKNMVLFVAELRKLFAQMLKSKRRVINPNPTLKCLKNCSKFDSDMSNQEDVSEFMTILVNIIEESFEIWSNLKQSQPEQKPVNESENLVSKLNEQLNIKPLTDFRSEHKNVGLKKSKNNPIVNLLDGEIIVKRKDSDVNSESSITDIFREVNIQMLNSRNLHAGLELEWGETLIDKQISGEAGVSSNSGKNEPSVNRSIYQQESWVKKLPRVLFICLNRYKFVQATQSSSKILEPFEFYQKIYLDRYLDENKEIIIKKRKEVKVLREELKNLEDKLNRYLFKERIAFHY</sequence>
<dbReference type="GO" id="GO:0070628">
    <property type="term" value="F:proteasome binding"/>
    <property type="evidence" value="ECO:0007669"/>
    <property type="project" value="TreeGrafter"/>
</dbReference>
<dbReference type="InterPro" id="IPR018200">
    <property type="entry name" value="USP_CS"/>
</dbReference>
<keyword evidence="6" id="KW-0788">Thiol protease</keyword>
<dbReference type="InterPro" id="IPR044635">
    <property type="entry name" value="UBP14-like"/>
</dbReference>
<feature type="coiled-coil region" evidence="7">
    <location>
        <begin position="452"/>
        <end position="486"/>
    </location>
</feature>
<dbReference type="InterPro" id="IPR001394">
    <property type="entry name" value="Peptidase_C19_UCH"/>
</dbReference>
<evidence type="ECO:0000256" key="4">
    <source>
        <dbReference type="ARBA" id="ARBA00022786"/>
    </source>
</evidence>
<evidence type="ECO:0000256" key="3">
    <source>
        <dbReference type="ARBA" id="ARBA00022670"/>
    </source>
</evidence>
<evidence type="ECO:0000256" key="6">
    <source>
        <dbReference type="ARBA" id="ARBA00022807"/>
    </source>
</evidence>
<dbReference type="AlphaFoldDB" id="A0A3M7PZQ8"/>
<proteinExistence type="predicted"/>
<evidence type="ECO:0000313" key="11">
    <source>
        <dbReference type="Proteomes" id="UP000276133"/>
    </source>
</evidence>
<evidence type="ECO:0000259" key="9">
    <source>
        <dbReference type="PROSITE" id="PS50235"/>
    </source>
</evidence>
<dbReference type="PANTHER" id="PTHR43982">
    <property type="entry name" value="UBIQUITIN CARBOXYL-TERMINAL HYDROLASE"/>
    <property type="match status" value="1"/>
</dbReference>
<evidence type="ECO:0000256" key="7">
    <source>
        <dbReference type="SAM" id="Coils"/>
    </source>
</evidence>
<feature type="region of interest" description="Disordered" evidence="8">
    <location>
        <begin position="74"/>
        <end position="138"/>
    </location>
</feature>
<dbReference type="SUPFAM" id="SSF54001">
    <property type="entry name" value="Cysteine proteinases"/>
    <property type="match status" value="1"/>
</dbReference>
<evidence type="ECO:0000313" key="10">
    <source>
        <dbReference type="EMBL" id="RNA04444.1"/>
    </source>
</evidence>
<dbReference type="Proteomes" id="UP000276133">
    <property type="component" value="Unassembled WGS sequence"/>
</dbReference>
<evidence type="ECO:0000256" key="5">
    <source>
        <dbReference type="ARBA" id="ARBA00022801"/>
    </source>
</evidence>
<keyword evidence="11" id="KW-1185">Reference proteome</keyword>
<comment type="catalytic activity">
    <reaction evidence="1">
        <text>Thiol-dependent hydrolysis of ester, thioester, amide, peptide and isopeptide bonds formed by the C-terminal Gly of ubiquitin (a 76-residue protein attached to proteins as an intracellular targeting signal).</text>
        <dbReference type="EC" id="3.4.19.12"/>
    </reaction>
</comment>
<dbReference type="GO" id="GO:0016579">
    <property type="term" value="P:protein deubiquitination"/>
    <property type="evidence" value="ECO:0007669"/>
    <property type="project" value="InterPro"/>
</dbReference>
<dbReference type="Pfam" id="PF00443">
    <property type="entry name" value="UCH"/>
    <property type="match status" value="1"/>
</dbReference>
<dbReference type="EC" id="3.4.19.12" evidence="2"/>
<dbReference type="PROSITE" id="PS00972">
    <property type="entry name" value="USP_1"/>
    <property type="match status" value="1"/>
</dbReference>
<dbReference type="OrthoDB" id="2420415at2759"/>
<dbReference type="EMBL" id="REGN01008107">
    <property type="protein sequence ID" value="RNA04444.1"/>
    <property type="molecule type" value="Genomic_DNA"/>
</dbReference>
<evidence type="ECO:0000256" key="2">
    <source>
        <dbReference type="ARBA" id="ARBA00012759"/>
    </source>
</evidence>
<dbReference type="PROSITE" id="PS50235">
    <property type="entry name" value="USP_3"/>
    <property type="match status" value="1"/>
</dbReference>
<evidence type="ECO:0000256" key="1">
    <source>
        <dbReference type="ARBA" id="ARBA00000707"/>
    </source>
</evidence>
<name>A0A3M7PZQ8_BRAPC</name>
<evidence type="ECO:0000256" key="8">
    <source>
        <dbReference type="SAM" id="MobiDB-lite"/>
    </source>
</evidence>
<keyword evidence="5 10" id="KW-0378">Hydrolase</keyword>
<dbReference type="InterPro" id="IPR038765">
    <property type="entry name" value="Papain-like_cys_pep_sf"/>
</dbReference>
<keyword evidence="7" id="KW-0175">Coiled coil</keyword>
<dbReference type="Gene3D" id="3.90.70.10">
    <property type="entry name" value="Cysteine proteinases"/>
    <property type="match status" value="1"/>
</dbReference>
<dbReference type="PANTHER" id="PTHR43982:SF6">
    <property type="entry name" value="UBIQUITIN CARBOXYL-TERMINAL HYDROLASE 2-RELATED"/>
    <property type="match status" value="1"/>
</dbReference>
<feature type="domain" description="USP" evidence="9">
    <location>
        <begin position="160"/>
        <end position="493"/>
    </location>
</feature>
<feature type="compositionally biased region" description="Basic and acidic residues" evidence="8">
    <location>
        <begin position="74"/>
        <end position="85"/>
    </location>
</feature>